<dbReference type="Pfam" id="PF00041">
    <property type="entry name" value="fn3"/>
    <property type="match status" value="2"/>
</dbReference>
<dbReference type="FunFam" id="2.60.40.10:FF:001149">
    <property type="entry name" value="Turtle, isoform H"/>
    <property type="match status" value="1"/>
</dbReference>
<evidence type="ECO:0000313" key="7">
    <source>
        <dbReference type="EMBL" id="PNF18458.1"/>
    </source>
</evidence>
<accession>A0A2J7PQ41</accession>
<evidence type="ECO:0000256" key="4">
    <source>
        <dbReference type="SAM" id="SignalP"/>
    </source>
</evidence>
<keyword evidence="8" id="KW-1185">Reference proteome</keyword>
<feature type="domain" description="Fibronectin type-III" evidence="6">
    <location>
        <begin position="427"/>
        <end position="520"/>
    </location>
</feature>
<gene>
    <name evidence="7" type="primary">bdl_1</name>
    <name evidence="7" type="ORF">B7P43_G08999</name>
</gene>
<dbReference type="Pfam" id="PF07686">
    <property type="entry name" value="V-set"/>
    <property type="match status" value="1"/>
</dbReference>
<dbReference type="PANTHER" id="PTHR44170">
    <property type="entry name" value="PROTEIN SIDEKICK"/>
    <property type="match status" value="1"/>
</dbReference>
<feature type="domain" description="Ig-like" evidence="5">
    <location>
        <begin position="125"/>
        <end position="234"/>
    </location>
</feature>
<name>A0A2J7PQ41_9NEOP</name>
<dbReference type="PROSITE" id="PS50835">
    <property type="entry name" value="IG_LIKE"/>
    <property type="match status" value="4"/>
</dbReference>
<evidence type="ECO:0000256" key="3">
    <source>
        <dbReference type="SAM" id="Phobius"/>
    </source>
</evidence>
<feature type="domain" description="Fibronectin type-III" evidence="6">
    <location>
        <begin position="541"/>
        <end position="631"/>
    </location>
</feature>
<dbReference type="CDD" id="cd00063">
    <property type="entry name" value="FN3"/>
    <property type="match status" value="2"/>
</dbReference>
<dbReference type="Gene3D" id="2.60.40.10">
    <property type="entry name" value="Immunoglobulins"/>
    <property type="match status" value="6"/>
</dbReference>
<keyword evidence="1" id="KW-0677">Repeat</keyword>
<sequence>MDASSRNRHAFSSTILLLLIGRGAVFSLMEEEKQATMLSTKVGEYVVFNCPLDFPHDYVIPYILRWNKEGALVFSSYDGGLQATEGYAGRISLVSPDTSYGRGSINLTNIRESDGGWYECSVFFPNRTPSTRPNGTWFHLSVEGGTLLTIPPINQTTLAGETAQFTCVSKDKDAVVTWYKDGVQLSNIPDLNNRASTSNGSLIISPTDVTDPGEYSCAVKNSRGDKQTASAYLNVQYKAKVVKSLSEVYLPYGRSGILDCHFLSNPPLTNIRWEKDGFLFDPYNVPGVFYRKNGSLYFTKVNESHSGRYTCTPGNELGTEGPSPPINVIVQRPPMFTIVPHNLYLRKSGETLEMPCDAVDGDDNHKPKIAWLRKDSLALPLDRIKMQNGNLTIKNLRDSDRGLYQCVASNEAATISSDTEIMIDNVAPRAPYNLSATSNENSVTLTWVPGFERPKVEYSVWYRAADTPEWRTTKITNQGANQKTVSNLSPGRLYEFMVLSQDRHGDGMFSKAIRVSTKGWRSNNVSLHETTPLGQFQQIGPPRNVSVSLTADGYLVTWQPPEFGRDELREYRVRWTQASMEYFYGSAETQDTMFIVPSLEEDKTYYFEVLAVSHNDFQAASNKYMLHVPGYRQIRAIAVGVAVGIAFLLVAAGGSWYVRQLYIKRLQQEAKEEAY</sequence>
<protein>
    <submittedName>
        <fullName evidence="7">Protein borderless</fullName>
    </submittedName>
</protein>
<dbReference type="InterPro" id="IPR013106">
    <property type="entry name" value="Ig_V-set"/>
</dbReference>
<proteinExistence type="predicted"/>
<dbReference type="EMBL" id="NEVH01022640">
    <property type="protein sequence ID" value="PNF18458.1"/>
    <property type="molecule type" value="Genomic_DNA"/>
</dbReference>
<keyword evidence="3" id="KW-0812">Transmembrane</keyword>
<dbReference type="SMART" id="SM00060">
    <property type="entry name" value="FN3"/>
    <property type="match status" value="2"/>
</dbReference>
<dbReference type="STRING" id="105785.A0A2J7PQ41"/>
<feature type="domain" description="Ig-like" evidence="5">
    <location>
        <begin position="239"/>
        <end position="329"/>
    </location>
</feature>
<dbReference type="InterPro" id="IPR036179">
    <property type="entry name" value="Ig-like_dom_sf"/>
</dbReference>
<dbReference type="PROSITE" id="PS50853">
    <property type="entry name" value="FN3"/>
    <property type="match status" value="2"/>
</dbReference>
<dbReference type="InterPro" id="IPR007110">
    <property type="entry name" value="Ig-like_dom"/>
</dbReference>
<dbReference type="Pfam" id="PF07679">
    <property type="entry name" value="I-set"/>
    <property type="match status" value="1"/>
</dbReference>
<feature type="chain" id="PRO_5014559339" evidence="4">
    <location>
        <begin position="28"/>
        <end position="675"/>
    </location>
</feature>
<dbReference type="InterPro" id="IPR003961">
    <property type="entry name" value="FN3_dom"/>
</dbReference>
<feature type="domain" description="Ig-like" evidence="5">
    <location>
        <begin position="43"/>
        <end position="122"/>
    </location>
</feature>
<feature type="signal peptide" evidence="4">
    <location>
        <begin position="1"/>
        <end position="27"/>
    </location>
</feature>
<feature type="transmembrane region" description="Helical" evidence="3">
    <location>
        <begin position="636"/>
        <end position="658"/>
    </location>
</feature>
<evidence type="ECO:0000256" key="1">
    <source>
        <dbReference type="ARBA" id="ARBA00022737"/>
    </source>
</evidence>
<evidence type="ECO:0000256" key="2">
    <source>
        <dbReference type="ARBA" id="ARBA00023157"/>
    </source>
</evidence>
<dbReference type="SUPFAM" id="SSF49265">
    <property type="entry name" value="Fibronectin type III"/>
    <property type="match status" value="1"/>
</dbReference>
<dbReference type="GO" id="GO:0098609">
    <property type="term" value="P:cell-cell adhesion"/>
    <property type="evidence" value="ECO:0007669"/>
    <property type="project" value="TreeGrafter"/>
</dbReference>
<keyword evidence="3" id="KW-0472">Membrane</keyword>
<dbReference type="InterPro" id="IPR036116">
    <property type="entry name" value="FN3_sf"/>
</dbReference>
<organism evidence="7 8">
    <name type="scientific">Cryptotermes secundus</name>
    <dbReference type="NCBI Taxonomy" id="105785"/>
    <lineage>
        <taxon>Eukaryota</taxon>
        <taxon>Metazoa</taxon>
        <taxon>Ecdysozoa</taxon>
        <taxon>Arthropoda</taxon>
        <taxon>Hexapoda</taxon>
        <taxon>Insecta</taxon>
        <taxon>Pterygota</taxon>
        <taxon>Neoptera</taxon>
        <taxon>Polyneoptera</taxon>
        <taxon>Dictyoptera</taxon>
        <taxon>Blattodea</taxon>
        <taxon>Blattoidea</taxon>
        <taxon>Termitoidae</taxon>
        <taxon>Kalotermitidae</taxon>
        <taxon>Cryptotermitinae</taxon>
        <taxon>Cryptotermes</taxon>
    </lineage>
</organism>
<dbReference type="FunCoup" id="A0A2J7PQ41">
    <property type="interactions" value="52"/>
</dbReference>
<dbReference type="GO" id="GO:0030154">
    <property type="term" value="P:cell differentiation"/>
    <property type="evidence" value="ECO:0007669"/>
    <property type="project" value="UniProtKB-ARBA"/>
</dbReference>
<dbReference type="SUPFAM" id="SSF48726">
    <property type="entry name" value="Immunoglobulin"/>
    <property type="match status" value="4"/>
</dbReference>
<comment type="caution">
    <text evidence="7">The sequence shown here is derived from an EMBL/GenBank/DDBJ whole genome shotgun (WGS) entry which is preliminary data.</text>
</comment>
<dbReference type="InterPro" id="IPR003599">
    <property type="entry name" value="Ig_sub"/>
</dbReference>
<dbReference type="InterPro" id="IPR003598">
    <property type="entry name" value="Ig_sub2"/>
</dbReference>
<dbReference type="Pfam" id="PF13927">
    <property type="entry name" value="Ig_3"/>
    <property type="match status" value="1"/>
</dbReference>
<dbReference type="InParanoid" id="A0A2J7PQ41"/>
<dbReference type="Pfam" id="PF13895">
    <property type="entry name" value="Ig_2"/>
    <property type="match status" value="1"/>
</dbReference>
<dbReference type="InterPro" id="IPR013783">
    <property type="entry name" value="Ig-like_fold"/>
</dbReference>
<dbReference type="EMBL" id="NEVH01022640">
    <property type="protein sequence ID" value="PNF18459.1"/>
    <property type="molecule type" value="Genomic_DNA"/>
</dbReference>
<feature type="domain" description="Ig-like" evidence="5">
    <location>
        <begin position="334"/>
        <end position="422"/>
    </location>
</feature>
<keyword evidence="4" id="KW-0732">Signal</keyword>
<dbReference type="SMART" id="SM00409">
    <property type="entry name" value="IG"/>
    <property type="match status" value="4"/>
</dbReference>
<keyword evidence="3" id="KW-1133">Transmembrane helix</keyword>
<reference evidence="7 8" key="1">
    <citation type="submission" date="2017-12" db="EMBL/GenBank/DDBJ databases">
        <title>Hemimetabolous genomes reveal molecular basis of termite eusociality.</title>
        <authorList>
            <person name="Harrison M.C."/>
            <person name="Jongepier E."/>
            <person name="Robertson H.M."/>
            <person name="Arning N."/>
            <person name="Bitard-Feildel T."/>
            <person name="Chao H."/>
            <person name="Childers C.P."/>
            <person name="Dinh H."/>
            <person name="Doddapaneni H."/>
            <person name="Dugan S."/>
            <person name="Gowin J."/>
            <person name="Greiner C."/>
            <person name="Han Y."/>
            <person name="Hu H."/>
            <person name="Hughes D.S.T."/>
            <person name="Huylmans A.-K."/>
            <person name="Kemena C."/>
            <person name="Kremer L.P.M."/>
            <person name="Lee S.L."/>
            <person name="Lopez-Ezquerra A."/>
            <person name="Mallet L."/>
            <person name="Monroy-Kuhn J.M."/>
            <person name="Moser A."/>
            <person name="Murali S.C."/>
            <person name="Muzny D.M."/>
            <person name="Otani S."/>
            <person name="Piulachs M.-D."/>
            <person name="Poelchau M."/>
            <person name="Qu J."/>
            <person name="Schaub F."/>
            <person name="Wada-Katsumata A."/>
            <person name="Worley K.C."/>
            <person name="Xie Q."/>
            <person name="Ylla G."/>
            <person name="Poulsen M."/>
            <person name="Gibbs R.A."/>
            <person name="Schal C."/>
            <person name="Richards S."/>
            <person name="Belles X."/>
            <person name="Korb J."/>
            <person name="Bornberg-Bauer E."/>
        </authorList>
    </citation>
    <scope>NUCLEOTIDE SEQUENCE [LARGE SCALE GENOMIC DNA]</scope>
    <source>
        <tissue evidence="7">Whole body</tissue>
    </source>
</reference>
<evidence type="ECO:0000259" key="6">
    <source>
        <dbReference type="PROSITE" id="PS50853"/>
    </source>
</evidence>
<dbReference type="SMART" id="SM00408">
    <property type="entry name" value="IGc2"/>
    <property type="match status" value="4"/>
</dbReference>
<evidence type="ECO:0000313" key="8">
    <source>
        <dbReference type="Proteomes" id="UP000235965"/>
    </source>
</evidence>
<dbReference type="Proteomes" id="UP000235965">
    <property type="component" value="Unassembled WGS sequence"/>
</dbReference>
<keyword evidence="2" id="KW-1015">Disulfide bond</keyword>
<dbReference type="PANTHER" id="PTHR44170:SF6">
    <property type="entry name" value="CONTACTIN"/>
    <property type="match status" value="1"/>
</dbReference>
<evidence type="ECO:0000259" key="5">
    <source>
        <dbReference type="PROSITE" id="PS50835"/>
    </source>
</evidence>
<dbReference type="InterPro" id="IPR013098">
    <property type="entry name" value="Ig_I-set"/>
</dbReference>
<dbReference type="OrthoDB" id="6234674at2759"/>
<dbReference type="AlphaFoldDB" id="A0A2J7PQ41"/>
<dbReference type="GO" id="GO:0009653">
    <property type="term" value="P:anatomical structure morphogenesis"/>
    <property type="evidence" value="ECO:0007669"/>
    <property type="project" value="UniProtKB-ARBA"/>
</dbReference>
<dbReference type="CDD" id="cd00096">
    <property type="entry name" value="Ig"/>
    <property type="match status" value="2"/>
</dbReference>